<dbReference type="SMART" id="SM00966">
    <property type="entry name" value="SpoVT_AbrB"/>
    <property type="match status" value="1"/>
</dbReference>
<dbReference type="SUPFAM" id="SSF89447">
    <property type="entry name" value="AbrB/MazE/MraZ-like"/>
    <property type="match status" value="1"/>
</dbReference>
<reference evidence="2 3" key="1">
    <citation type="journal article" date="2024" name="Proc. Natl. Acad. Sci. U.S.A.">
        <title>The evolutionary genomics of adaptation to stress in wild rhizobium bacteria.</title>
        <authorList>
            <person name="Kehlet-Delgado H."/>
            <person name="Montoya A.P."/>
            <person name="Jensen K.T."/>
            <person name="Wendlandt C.E."/>
            <person name="Dexheimer C."/>
            <person name="Roberts M."/>
            <person name="Torres Martinez L."/>
            <person name="Friesen M.L."/>
            <person name="Griffitts J.S."/>
            <person name="Porter S.S."/>
        </authorList>
    </citation>
    <scope>NUCLEOTIDE SEQUENCE [LARGE SCALE GENOMIC DNA]</scope>
    <source>
        <strain evidence="2 3">M0729</strain>
    </source>
</reference>
<evidence type="ECO:0000313" key="3">
    <source>
        <dbReference type="Proteomes" id="UP001464387"/>
    </source>
</evidence>
<dbReference type="Gene3D" id="2.10.260.10">
    <property type="match status" value="1"/>
</dbReference>
<dbReference type="Proteomes" id="UP001464387">
    <property type="component" value="Unassembled WGS sequence"/>
</dbReference>
<keyword evidence="3" id="KW-1185">Reference proteome</keyword>
<dbReference type="RefSeq" id="WP_352569756.1">
    <property type="nucleotide sequence ID" value="NZ_JAMYMY010000024.1"/>
</dbReference>
<dbReference type="InterPro" id="IPR007159">
    <property type="entry name" value="SpoVT-AbrB_dom"/>
</dbReference>
<dbReference type="Pfam" id="PF04014">
    <property type="entry name" value="MazE_antitoxin"/>
    <property type="match status" value="1"/>
</dbReference>
<dbReference type="GO" id="GO:0003677">
    <property type="term" value="F:DNA binding"/>
    <property type="evidence" value="ECO:0007669"/>
    <property type="project" value="UniProtKB-KW"/>
</dbReference>
<accession>A0ABV1YHN8</accession>
<dbReference type="PANTHER" id="PTHR40516">
    <property type="entry name" value="ANTITOXIN CHPS-RELATED"/>
    <property type="match status" value="1"/>
</dbReference>
<sequence>MIAAVAKWGNSLALRIPTAFAREISVREGVSVDISVTNGVLLVRPVDDTPVYDLEALLCGITEENRHVEVATGESVGNEF</sequence>
<proteinExistence type="predicted"/>
<evidence type="ECO:0000259" key="1">
    <source>
        <dbReference type="SMART" id="SM00966"/>
    </source>
</evidence>
<comment type="caution">
    <text evidence="2">The sequence shown here is derived from an EMBL/GenBank/DDBJ whole genome shotgun (WGS) entry which is preliminary data.</text>
</comment>
<organism evidence="2 3">
    <name type="scientific">Mesorhizobium opportunistum</name>
    <dbReference type="NCBI Taxonomy" id="593909"/>
    <lineage>
        <taxon>Bacteria</taxon>
        <taxon>Pseudomonadati</taxon>
        <taxon>Pseudomonadota</taxon>
        <taxon>Alphaproteobacteria</taxon>
        <taxon>Hyphomicrobiales</taxon>
        <taxon>Phyllobacteriaceae</taxon>
        <taxon>Mesorhizobium</taxon>
    </lineage>
</organism>
<name>A0ABV1YHN8_9HYPH</name>
<protein>
    <submittedName>
        <fullName evidence="2">AbrB/MazE/SpoVT family DNA-binding domain-containing protein</fullName>
    </submittedName>
</protein>
<dbReference type="InterPro" id="IPR037914">
    <property type="entry name" value="SpoVT-AbrB_sf"/>
</dbReference>
<keyword evidence="2" id="KW-0238">DNA-binding</keyword>
<evidence type="ECO:0000313" key="2">
    <source>
        <dbReference type="EMBL" id="MER8934683.1"/>
    </source>
</evidence>
<feature type="domain" description="SpoVT-AbrB" evidence="1">
    <location>
        <begin position="6"/>
        <end position="51"/>
    </location>
</feature>
<dbReference type="EMBL" id="JAMYPJ010000023">
    <property type="protein sequence ID" value="MER8934683.1"/>
    <property type="molecule type" value="Genomic_DNA"/>
</dbReference>
<gene>
    <name evidence="2" type="ORF">NKI33_17090</name>
</gene>
<dbReference type="InterPro" id="IPR039052">
    <property type="entry name" value="Antitox_PemI-like"/>
</dbReference>
<dbReference type="PANTHER" id="PTHR40516:SF1">
    <property type="entry name" value="ANTITOXIN CHPS-RELATED"/>
    <property type="match status" value="1"/>
</dbReference>